<dbReference type="SUPFAM" id="SSF88713">
    <property type="entry name" value="Glycoside hydrolase/deacetylase"/>
    <property type="match status" value="1"/>
</dbReference>
<dbReference type="InterPro" id="IPR011330">
    <property type="entry name" value="Glyco_hydro/deAcase_b/a-brl"/>
</dbReference>
<dbReference type="InterPro" id="IPR002509">
    <property type="entry name" value="NODB_dom"/>
</dbReference>
<dbReference type="Proteomes" id="UP000317315">
    <property type="component" value="Unassembled WGS sequence"/>
</dbReference>
<feature type="domain" description="NodB homology" evidence="1">
    <location>
        <begin position="7"/>
        <end position="270"/>
    </location>
</feature>
<dbReference type="Pfam" id="PF01522">
    <property type="entry name" value="Polysacc_deac_1"/>
    <property type="match status" value="1"/>
</dbReference>
<dbReference type="GO" id="GO:0005975">
    <property type="term" value="P:carbohydrate metabolic process"/>
    <property type="evidence" value="ECO:0007669"/>
    <property type="project" value="InterPro"/>
</dbReference>
<dbReference type="Gene3D" id="3.20.20.370">
    <property type="entry name" value="Glycoside hydrolase/deacetylase"/>
    <property type="match status" value="1"/>
</dbReference>
<dbReference type="PANTHER" id="PTHR47561">
    <property type="entry name" value="POLYSACCHARIDE DEACETYLASE FAMILY PROTEIN (AFU_ORTHOLOGUE AFUA_6G05030)"/>
    <property type="match status" value="1"/>
</dbReference>
<reference evidence="2 3" key="1">
    <citation type="submission" date="2017-05" db="EMBL/GenBank/DDBJ databases">
        <authorList>
            <person name="Varghese N."/>
            <person name="Submissions S."/>
        </authorList>
    </citation>
    <scope>NUCLEOTIDE SEQUENCE [LARGE SCALE GENOMIC DNA]</scope>
    <source>
        <strain evidence="2 3">DSM 16304</strain>
    </source>
</reference>
<dbReference type="GO" id="GO:0016810">
    <property type="term" value="F:hydrolase activity, acting on carbon-nitrogen (but not peptide) bonds"/>
    <property type="evidence" value="ECO:0007669"/>
    <property type="project" value="InterPro"/>
</dbReference>
<proteinExistence type="predicted"/>
<gene>
    <name evidence="2" type="ORF">SAMN06269117_103106</name>
</gene>
<keyword evidence="3" id="KW-1185">Reference proteome</keyword>
<dbReference type="PANTHER" id="PTHR47561:SF1">
    <property type="entry name" value="POLYSACCHARIDE DEACETYLASE FAMILY PROTEIN (AFU_ORTHOLOGUE AFUA_6G05030)"/>
    <property type="match status" value="1"/>
</dbReference>
<dbReference type="AlphaFoldDB" id="A0A521B3L8"/>
<sequence>MKLCFTVDVELDLGNGPSSYGIDKGLPFILSILKEYGIKGTFFINGLSIDRLKETKLIEKIIIDGHEIASHGYRHVDYRELPFDVAKKELSYVKDVLQSLTGKVVKGFRAPQFRVNDYLIDILCEVGYMYDSSVPEPKCISAASLLRGVRSSSHLLKSTCPLEFPITCLSTIPIPHGLLWVSKIGFELYKKLFTNLVKRKKQVNFYVHPFDIVASDAMGKRTLKGVLRKSFYLFNLENPRKLLENLVLFWAETKVKFSTLETLLEGEKND</sequence>
<dbReference type="RefSeq" id="WP_185954203.1">
    <property type="nucleotide sequence ID" value="NZ_FXTM01000003.1"/>
</dbReference>
<evidence type="ECO:0000259" key="1">
    <source>
        <dbReference type="PROSITE" id="PS51677"/>
    </source>
</evidence>
<protein>
    <submittedName>
        <fullName evidence="2">Polysaccharide deacetylase</fullName>
    </submittedName>
</protein>
<evidence type="ECO:0000313" key="2">
    <source>
        <dbReference type="EMBL" id="SMO41707.1"/>
    </source>
</evidence>
<accession>A0A521B3L8</accession>
<dbReference type="PROSITE" id="PS51677">
    <property type="entry name" value="NODB"/>
    <property type="match status" value="1"/>
</dbReference>
<organism evidence="2 3">
    <name type="scientific">Balnearium lithotrophicum</name>
    <dbReference type="NCBI Taxonomy" id="223788"/>
    <lineage>
        <taxon>Bacteria</taxon>
        <taxon>Pseudomonadati</taxon>
        <taxon>Aquificota</taxon>
        <taxon>Aquificia</taxon>
        <taxon>Desulfurobacteriales</taxon>
        <taxon>Desulfurobacteriaceae</taxon>
        <taxon>Balnearium</taxon>
    </lineage>
</organism>
<evidence type="ECO:0000313" key="3">
    <source>
        <dbReference type="Proteomes" id="UP000317315"/>
    </source>
</evidence>
<dbReference type="EMBL" id="FXTM01000003">
    <property type="protein sequence ID" value="SMO41707.1"/>
    <property type="molecule type" value="Genomic_DNA"/>
</dbReference>
<name>A0A521B3L8_9BACT</name>